<protein>
    <submittedName>
        <fullName evidence="1">Uncharacterized protein</fullName>
    </submittedName>
</protein>
<reference evidence="1 2" key="1">
    <citation type="submission" date="2015-11" db="EMBL/GenBank/DDBJ databases">
        <title>Solirubrum puertoriconensis gen. nov. an environmental bacteria isolated in Puerto Rico.</title>
        <authorList>
            <person name="Cuebas-Irizarry M.F."/>
            <person name="Montalvo-Rodriguez R."/>
        </authorList>
    </citation>
    <scope>NUCLEOTIDE SEQUENCE [LARGE SCALE GENOMIC DNA]</scope>
    <source>
        <strain evidence="1 2">MC1A</strain>
    </source>
</reference>
<accession>A0A9X0HM42</accession>
<dbReference type="AlphaFoldDB" id="A0A9X0HM42"/>
<dbReference type="Proteomes" id="UP000054223">
    <property type="component" value="Unassembled WGS sequence"/>
</dbReference>
<evidence type="ECO:0000313" key="2">
    <source>
        <dbReference type="Proteomes" id="UP000054223"/>
    </source>
</evidence>
<comment type="caution">
    <text evidence="1">The sequence shown here is derived from an EMBL/GenBank/DDBJ whole genome shotgun (WGS) entry which is preliminary data.</text>
</comment>
<sequence length="314" mass="32904">MLQQVTTANGVVVPVTSYNPHYAEPQRSNAAIVFNTNPLSSPEDNDLGTPNWVHGGTGTGDAGISGPYINDKALGKLAVLHNYKEYPVSEPNDDDFRTGEEAGWMRFNFSNIGTVTATSITVIDIEGAEAEYGKAELYNSSGALISTVDFPSTGSNGVAVVSLGNVAGVSAIRVIVGGSFGVDNLQFCRSTTPPPTNQCTYTQGYWKNHPNAWPVSSLTLGSVTYTKEQLLSILKTPVKGNGLVSLAHQLIAAKLNVANGTNPAAISTSINQADALIGNRNILNGGYLAPSATSTLTDKLDAYNNGKLGTPHCG</sequence>
<organism evidence="1 2">
    <name type="scientific">Solirubrum puertoriconensis</name>
    <dbReference type="NCBI Taxonomy" id="1751427"/>
    <lineage>
        <taxon>Bacteria</taxon>
        <taxon>Pseudomonadati</taxon>
        <taxon>Bacteroidota</taxon>
        <taxon>Cytophagia</taxon>
        <taxon>Cytophagales</taxon>
    </lineage>
</organism>
<gene>
    <name evidence="1" type="ORF">ASU33_10080</name>
</gene>
<keyword evidence="2" id="KW-1185">Reference proteome</keyword>
<dbReference type="Gene3D" id="2.60.120.260">
    <property type="entry name" value="Galactose-binding domain-like"/>
    <property type="match status" value="1"/>
</dbReference>
<dbReference type="EMBL" id="LNAL01000006">
    <property type="protein sequence ID" value="KUG08500.1"/>
    <property type="molecule type" value="Genomic_DNA"/>
</dbReference>
<proteinExistence type="predicted"/>
<name>A0A9X0HM42_SOLP1</name>
<evidence type="ECO:0000313" key="1">
    <source>
        <dbReference type="EMBL" id="KUG08500.1"/>
    </source>
</evidence>